<dbReference type="AlphaFoldDB" id="A0A317YL34"/>
<dbReference type="Proteomes" id="UP000246800">
    <property type="component" value="Unassembled WGS sequence"/>
</dbReference>
<reference evidence="1 2" key="1">
    <citation type="journal article" date="2018" name="Vet. Microbiol.">
        <title>Clonal diversity and geographic distribution of methicillin-resistant Staphylococcus pseudintermedius from Australian animals: Discovery of novel sequence types.</title>
        <authorList>
            <person name="Worthing K.A."/>
            <person name="Abraham S."/>
            <person name="Coombs G.W."/>
            <person name="Pang S."/>
            <person name="Saputra S."/>
            <person name="Jordan D."/>
            <person name="Trott D.J."/>
            <person name="Norris J.M."/>
        </authorList>
    </citation>
    <scope>NUCLEOTIDE SEQUENCE [LARGE SCALE GENOMIC DNA]</scope>
    <source>
        <strain evidence="1 2">ST525 1</strain>
    </source>
</reference>
<comment type="caution">
    <text evidence="1">The sequence shown here is derived from an EMBL/GenBank/DDBJ whole genome shotgun (WGS) entry which is preliminary data.</text>
</comment>
<dbReference type="EMBL" id="QEIT01000727">
    <property type="protein sequence ID" value="PWZ67387.1"/>
    <property type="molecule type" value="Genomic_DNA"/>
</dbReference>
<dbReference type="RefSeq" id="WP_001791298.1">
    <property type="nucleotide sequence ID" value="NZ_QEIT01000727.1"/>
</dbReference>
<accession>A0A317YL34</accession>
<gene>
    <name evidence="1" type="ORF">DD902_15870</name>
</gene>
<name>A0A317YL34_STAPS</name>
<evidence type="ECO:0000313" key="2">
    <source>
        <dbReference type="Proteomes" id="UP000246800"/>
    </source>
</evidence>
<organism evidence="1 2">
    <name type="scientific">Staphylococcus pseudintermedius</name>
    <dbReference type="NCBI Taxonomy" id="283734"/>
    <lineage>
        <taxon>Bacteria</taxon>
        <taxon>Bacillati</taxon>
        <taxon>Bacillota</taxon>
        <taxon>Bacilli</taxon>
        <taxon>Bacillales</taxon>
        <taxon>Staphylococcaceae</taxon>
        <taxon>Staphylococcus</taxon>
        <taxon>Staphylococcus intermedius group</taxon>
    </lineage>
</organism>
<protein>
    <submittedName>
        <fullName evidence="1">Uncharacterized protein</fullName>
    </submittedName>
</protein>
<sequence length="55" mass="6696">MYQMNNKNLFCITCTQVSYYILTCVRVFLWKERIHSHSFDCIKNFIQHVFVGVFE</sequence>
<proteinExistence type="predicted"/>
<evidence type="ECO:0000313" key="1">
    <source>
        <dbReference type="EMBL" id="PWZ67387.1"/>
    </source>
</evidence>